<gene>
    <name evidence="1" type="ORF">RCOM_1602520</name>
</gene>
<accession>B9R8W1</accession>
<evidence type="ECO:0000313" key="2">
    <source>
        <dbReference type="Proteomes" id="UP000008311"/>
    </source>
</evidence>
<proteinExistence type="predicted"/>
<dbReference type="Proteomes" id="UP000008311">
    <property type="component" value="Unassembled WGS sequence"/>
</dbReference>
<reference evidence="2" key="1">
    <citation type="journal article" date="2010" name="Nat. Biotechnol.">
        <title>Draft genome sequence of the oilseed species Ricinus communis.</title>
        <authorList>
            <person name="Chan A.P."/>
            <person name="Crabtree J."/>
            <person name="Zhao Q."/>
            <person name="Lorenzi H."/>
            <person name="Orvis J."/>
            <person name="Puiu D."/>
            <person name="Melake-Berhan A."/>
            <person name="Jones K.M."/>
            <person name="Redman J."/>
            <person name="Chen G."/>
            <person name="Cahoon E.B."/>
            <person name="Gedil M."/>
            <person name="Stanke M."/>
            <person name="Haas B.J."/>
            <person name="Wortman J.R."/>
            <person name="Fraser-Liggett C.M."/>
            <person name="Ravel J."/>
            <person name="Rabinowicz P.D."/>
        </authorList>
    </citation>
    <scope>NUCLEOTIDE SEQUENCE [LARGE SCALE GENOMIC DNA]</scope>
    <source>
        <strain evidence="2">cv. Hale</strain>
    </source>
</reference>
<evidence type="ECO:0000313" key="1">
    <source>
        <dbReference type="EMBL" id="EEF52941.1"/>
    </source>
</evidence>
<dbReference type="EMBL" id="EQ973772">
    <property type="protein sequence ID" value="EEF52941.1"/>
    <property type="molecule type" value="Genomic_DNA"/>
</dbReference>
<protein>
    <submittedName>
        <fullName evidence="1">Uncharacterized protein</fullName>
    </submittedName>
</protein>
<organism evidence="1 2">
    <name type="scientific">Ricinus communis</name>
    <name type="common">Castor bean</name>
    <dbReference type="NCBI Taxonomy" id="3988"/>
    <lineage>
        <taxon>Eukaryota</taxon>
        <taxon>Viridiplantae</taxon>
        <taxon>Streptophyta</taxon>
        <taxon>Embryophyta</taxon>
        <taxon>Tracheophyta</taxon>
        <taxon>Spermatophyta</taxon>
        <taxon>Magnoliopsida</taxon>
        <taxon>eudicotyledons</taxon>
        <taxon>Gunneridae</taxon>
        <taxon>Pentapetalae</taxon>
        <taxon>rosids</taxon>
        <taxon>fabids</taxon>
        <taxon>Malpighiales</taxon>
        <taxon>Euphorbiaceae</taxon>
        <taxon>Acalyphoideae</taxon>
        <taxon>Acalypheae</taxon>
        <taxon>Ricinus</taxon>
    </lineage>
</organism>
<name>B9R8W1_RICCO</name>
<keyword evidence="2" id="KW-1185">Reference proteome</keyword>
<dbReference type="AlphaFoldDB" id="B9R8W1"/>
<sequence>MEWLQCGREIICVVLKPESSSKTVLVLVLVIEAGGGGGIEVVPQPWPPLGVGDKTLTPSSYFTGTAALSACCNIH</sequence>
<dbReference type="InParanoid" id="B9R8W1"/>